<dbReference type="CDD" id="cd16914">
    <property type="entry name" value="EcfT"/>
    <property type="match status" value="1"/>
</dbReference>
<feature type="transmembrane region" description="Helical" evidence="5">
    <location>
        <begin position="134"/>
        <end position="153"/>
    </location>
</feature>
<keyword evidence="2 5" id="KW-0812">Transmembrane</keyword>
<gene>
    <name evidence="6" type="ORF">FC27_GL000988</name>
</gene>
<proteinExistence type="predicted"/>
<evidence type="ECO:0000256" key="2">
    <source>
        <dbReference type="ARBA" id="ARBA00022692"/>
    </source>
</evidence>
<evidence type="ECO:0000313" key="6">
    <source>
        <dbReference type="EMBL" id="KRL68246.1"/>
    </source>
</evidence>
<evidence type="ECO:0000256" key="4">
    <source>
        <dbReference type="ARBA" id="ARBA00023136"/>
    </source>
</evidence>
<dbReference type="EMBL" id="AZFA01000002">
    <property type="protein sequence ID" value="KRL68246.1"/>
    <property type="molecule type" value="Genomic_DNA"/>
</dbReference>
<keyword evidence="4 5" id="KW-0472">Membrane</keyword>
<dbReference type="eggNOG" id="COG0619">
    <property type="taxonomic scope" value="Bacteria"/>
</dbReference>
<comment type="subcellular location">
    <subcellularLocation>
        <location evidence="1">Membrane</location>
        <topology evidence="1">Multi-pass membrane protein</topology>
    </subcellularLocation>
</comment>
<feature type="transmembrane region" description="Helical" evidence="5">
    <location>
        <begin position="268"/>
        <end position="287"/>
    </location>
</feature>
<feature type="transmembrane region" description="Helical" evidence="5">
    <location>
        <begin position="62"/>
        <end position="81"/>
    </location>
</feature>
<dbReference type="PATRIC" id="fig|1423815.3.peg.1008"/>
<evidence type="ECO:0000256" key="5">
    <source>
        <dbReference type="SAM" id="Phobius"/>
    </source>
</evidence>
<keyword evidence="7" id="KW-1185">Reference proteome</keyword>
<evidence type="ECO:0000256" key="1">
    <source>
        <dbReference type="ARBA" id="ARBA00004141"/>
    </source>
</evidence>
<feature type="transmembrane region" description="Helical" evidence="5">
    <location>
        <begin position="231"/>
        <end position="247"/>
    </location>
</feature>
<evidence type="ECO:0000313" key="7">
    <source>
        <dbReference type="Proteomes" id="UP000051647"/>
    </source>
</evidence>
<dbReference type="AlphaFoldDB" id="A0A0R1SFB1"/>
<protein>
    <submittedName>
        <fullName evidence="6">Metal ion ABC transporter permease</fullName>
    </submittedName>
</protein>
<reference evidence="6 7" key="1">
    <citation type="journal article" date="2015" name="Genome Announc.">
        <title>Expanding the biotechnology potential of lactobacilli through comparative genomics of 213 strains and associated genera.</title>
        <authorList>
            <person name="Sun Z."/>
            <person name="Harris H.M."/>
            <person name="McCann A."/>
            <person name="Guo C."/>
            <person name="Argimon S."/>
            <person name="Zhang W."/>
            <person name="Yang X."/>
            <person name="Jeffery I.B."/>
            <person name="Cooney J.C."/>
            <person name="Kagawa T.F."/>
            <person name="Liu W."/>
            <person name="Song Y."/>
            <person name="Salvetti E."/>
            <person name="Wrobel A."/>
            <person name="Rasinkangas P."/>
            <person name="Parkhill J."/>
            <person name="Rea M.C."/>
            <person name="O'Sullivan O."/>
            <person name="Ritari J."/>
            <person name="Douillard F.P."/>
            <person name="Paul Ross R."/>
            <person name="Yang R."/>
            <person name="Briner A.E."/>
            <person name="Felis G.E."/>
            <person name="de Vos W.M."/>
            <person name="Barrangou R."/>
            <person name="Klaenhammer T.R."/>
            <person name="Caufield P.W."/>
            <person name="Cui Y."/>
            <person name="Zhang H."/>
            <person name="O'Toole P.W."/>
        </authorList>
    </citation>
    <scope>NUCLEOTIDE SEQUENCE [LARGE SCALE GENOMIC DNA]</scope>
    <source>
        <strain evidence="6 7">DSM 14857</strain>
    </source>
</reference>
<feature type="transmembrane region" description="Helical" evidence="5">
    <location>
        <begin position="12"/>
        <end position="33"/>
    </location>
</feature>
<feature type="transmembrane region" description="Helical" evidence="5">
    <location>
        <begin position="101"/>
        <end position="122"/>
    </location>
</feature>
<comment type="caution">
    <text evidence="6">The sequence shown here is derived from an EMBL/GenBank/DDBJ whole genome shotgun (WGS) entry which is preliminary data.</text>
</comment>
<organism evidence="6 7">
    <name type="scientific">Companilactobacillus versmoldensis DSM 14857 = KCTC 3814</name>
    <dbReference type="NCBI Taxonomy" id="1423815"/>
    <lineage>
        <taxon>Bacteria</taxon>
        <taxon>Bacillati</taxon>
        <taxon>Bacillota</taxon>
        <taxon>Bacilli</taxon>
        <taxon>Lactobacillales</taxon>
        <taxon>Lactobacillaceae</taxon>
        <taxon>Companilactobacillus</taxon>
    </lineage>
</organism>
<dbReference type="Proteomes" id="UP000051647">
    <property type="component" value="Unassembled WGS sequence"/>
</dbReference>
<dbReference type="STRING" id="1423815.FC27_GL000988"/>
<dbReference type="InterPro" id="IPR003339">
    <property type="entry name" value="ABC/ECF_trnsptr_transmembrane"/>
</dbReference>
<name>A0A0R1SFB1_9LACO</name>
<dbReference type="GO" id="GO:0005886">
    <property type="term" value="C:plasma membrane"/>
    <property type="evidence" value="ECO:0007669"/>
    <property type="project" value="UniProtKB-ARBA"/>
</dbReference>
<evidence type="ECO:0000256" key="3">
    <source>
        <dbReference type="ARBA" id="ARBA00022989"/>
    </source>
</evidence>
<accession>A0A0R1SFB1</accession>
<sequence length="314" mass="36594">MGCFMNKLIKNFVLSVNELTIMFYLFNTIFIALIFNNPFITVTECFFLLVMGWLTRRKKFGNFLKASLFIFILTMLFNLVINQNGTNVLLRIPYVTVSVQSLTNAFILGISFMNILWSFYLYDALMHTKLIFEILSNLFKSIAIIFILTVKFIPKIVDIFNDVRQLYKFRNSSPTSDSGFIQRMKETMNLNQIVLDKSIANFMNMSDALISKGYNQRRQSFVHETNKLSDIIFRSVIFISLVFNLIMMTRGNGQVDFGSGTVNFKFDFWIGMIIVLNFISIVYPLMIGEFHYLWWKSFVSRTTASSTLTARNYR</sequence>
<keyword evidence="3 5" id="KW-1133">Transmembrane helix</keyword>